<dbReference type="InterPro" id="IPR018146">
    <property type="entry name" value="Glyoxalase_1_CS"/>
</dbReference>
<dbReference type="GO" id="GO:0046491">
    <property type="term" value="P:L-methylmalonyl-CoA metabolic process"/>
    <property type="evidence" value="ECO:0007669"/>
    <property type="project" value="TreeGrafter"/>
</dbReference>
<dbReference type="InterPro" id="IPR017515">
    <property type="entry name" value="MeMalonyl-CoA_epimerase"/>
</dbReference>
<keyword evidence="2" id="KW-0479">Metal-binding</keyword>
<feature type="domain" description="VOC" evidence="3">
    <location>
        <begin position="7"/>
        <end position="137"/>
    </location>
</feature>
<evidence type="ECO:0000256" key="1">
    <source>
        <dbReference type="ARBA" id="ARBA00009308"/>
    </source>
</evidence>
<evidence type="ECO:0000256" key="2">
    <source>
        <dbReference type="ARBA" id="ARBA00022723"/>
    </source>
</evidence>
<accession>A0A6J6MN84</accession>
<evidence type="ECO:0000313" key="6">
    <source>
        <dbReference type="EMBL" id="CAB4894747.1"/>
    </source>
</evidence>
<comment type="similarity">
    <text evidence="1">Belongs to the methylmalonyl-CoA epimerase family.</text>
</comment>
<dbReference type="GO" id="GO:0004462">
    <property type="term" value="F:lactoylglutathione lyase activity"/>
    <property type="evidence" value="ECO:0007669"/>
    <property type="project" value="InterPro"/>
</dbReference>
<dbReference type="PROSITE" id="PS51819">
    <property type="entry name" value="VOC"/>
    <property type="match status" value="1"/>
</dbReference>
<name>A0A6J6MN84_9ZZZZ</name>
<dbReference type="EMBL" id="CAEZVB010000001">
    <property type="protein sequence ID" value="CAB4610615.1"/>
    <property type="molecule type" value="Genomic_DNA"/>
</dbReference>
<dbReference type="PROSITE" id="PS00934">
    <property type="entry name" value="GLYOXALASE_I_1"/>
    <property type="match status" value="1"/>
</dbReference>
<proteinExistence type="inferred from homology"/>
<dbReference type="GO" id="GO:0004493">
    <property type="term" value="F:methylmalonyl-CoA epimerase activity"/>
    <property type="evidence" value="ECO:0007669"/>
    <property type="project" value="TreeGrafter"/>
</dbReference>
<evidence type="ECO:0000313" key="4">
    <source>
        <dbReference type="EMBL" id="CAB4610615.1"/>
    </source>
</evidence>
<protein>
    <submittedName>
        <fullName evidence="5">Unannotated protein</fullName>
    </submittedName>
</protein>
<dbReference type="InterPro" id="IPR051785">
    <property type="entry name" value="MMCE/EMCE_epimerase"/>
</dbReference>
<dbReference type="NCBIfam" id="TIGR03081">
    <property type="entry name" value="metmalonyl_epim"/>
    <property type="match status" value="1"/>
</dbReference>
<gene>
    <name evidence="4" type="ORF">UFOPK1908_00005</name>
    <name evidence="5" type="ORF">UFOPK2282_01241</name>
    <name evidence="6" type="ORF">UFOPK3576_00123</name>
</gene>
<dbReference type="Pfam" id="PF13669">
    <property type="entry name" value="Glyoxalase_4"/>
    <property type="match status" value="1"/>
</dbReference>
<dbReference type="CDD" id="cd07249">
    <property type="entry name" value="MMCE"/>
    <property type="match status" value="1"/>
</dbReference>
<dbReference type="GO" id="GO:0046872">
    <property type="term" value="F:metal ion binding"/>
    <property type="evidence" value="ECO:0007669"/>
    <property type="project" value="UniProtKB-KW"/>
</dbReference>
<evidence type="ECO:0000259" key="3">
    <source>
        <dbReference type="PROSITE" id="PS51819"/>
    </source>
</evidence>
<evidence type="ECO:0000313" key="5">
    <source>
        <dbReference type="EMBL" id="CAB4674095.1"/>
    </source>
</evidence>
<dbReference type="InterPro" id="IPR037523">
    <property type="entry name" value="VOC_core"/>
</dbReference>
<dbReference type="InterPro" id="IPR029068">
    <property type="entry name" value="Glyas_Bleomycin-R_OHBP_Dase"/>
</dbReference>
<dbReference type="PANTHER" id="PTHR43048:SF3">
    <property type="entry name" value="METHYLMALONYL-COA EPIMERASE, MITOCHONDRIAL"/>
    <property type="match status" value="1"/>
</dbReference>
<sequence>MDPIFKRVDHIGIAVPDLDVAMKFYEEMFGMKVIHEEVNEEQGVRECMVAVDGGGAQLQLLAPTGPESTIAKFIDRNGPGIQQMAYTVDDVEAASDALRAKGIRMLYDAPRRGTGGSRINFAHPKDCGGVLVELVEPAKNAAH</sequence>
<dbReference type="AlphaFoldDB" id="A0A6J6MN84"/>
<dbReference type="EMBL" id="CAEZWR010000168">
    <property type="protein sequence ID" value="CAB4674095.1"/>
    <property type="molecule type" value="Genomic_DNA"/>
</dbReference>
<dbReference type="SUPFAM" id="SSF54593">
    <property type="entry name" value="Glyoxalase/Bleomycin resistance protein/Dihydroxybiphenyl dioxygenase"/>
    <property type="match status" value="1"/>
</dbReference>
<reference evidence="5" key="1">
    <citation type="submission" date="2020-05" db="EMBL/GenBank/DDBJ databases">
        <authorList>
            <person name="Chiriac C."/>
            <person name="Salcher M."/>
            <person name="Ghai R."/>
            <person name="Kavagutti S V."/>
        </authorList>
    </citation>
    <scope>NUCLEOTIDE SEQUENCE</scope>
</reference>
<dbReference type="Gene3D" id="3.10.180.10">
    <property type="entry name" value="2,3-Dihydroxybiphenyl 1,2-Dioxygenase, domain 1"/>
    <property type="match status" value="1"/>
</dbReference>
<dbReference type="PANTHER" id="PTHR43048">
    <property type="entry name" value="METHYLMALONYL-COA EPIMERASE"/>
    <property type="match status" value="1"/>
</dbReference>
<dbReference type="EMBL" id="CAFBMO010000003">
    <property type="protein sequence ID" value="CAB4894747.1"/>
    <property type="molecule type" value="Genomic_DNA"/>
</dbReference>
<organism evidence="5">
    <name type="scientific">freshwater metagenome</name>
    <dbReference type="NCBI Taxonomy" id="449393"/>
    <lineage>
        <taxon>unclassified sequences</taxon>
        <taxon>metagenomes</taxon>
        <taxon>ecological metagenomes</taxon>
    </lineage>
</organism>